<comment type="caution">
    <text evidence="1">The sequence shown here is derived from an EMBL/GenBank/DDBJ whole genome shotgun (WGS) entry which is preliminary data.</text>
</comment>
<dbReference type="AlphaFoldDB" id="A0A0F9LIC2"/>
<reference evidence="1" key="1">
    <citation type="journal article" date="2015" name="Nature">
        <title>Complex archaea that bridge the gap between prokaryotes and eukaryotes.</title>
        <authorList>
            <person name="Spang A."/>
            <person name="Saw J.H."/>
            <person name="Jorgensen S.L."/>
            <person name="Zaremba-Niedzwiedzka K."/>
            <person name="Martijn J."/>
            <person name="Lind A.E."/>
            <person name="van Eijk R."/>
            <person name="Schleper C."/>
            <person name="Guy L."/>
            <person name="Ettema T.J."/>
        </authorList>
    </citation>
    <scope>NUCLEOTIDE SEQUENCE</scope>
</reference>
<sequence length="44" mass="4897">MAVCEKCWAEAGGIFEKYLELLKQRDCTPQEQVGHGKGVQDAKT</sequence>
<gene>
    <name evidence="1" type="ORF">LCGC14_1196620</name>
</gene>
<accession>A0A0F9LIC2</accession>
<protein>
    <submittedName>
        <fullName evidence="1">Uncharacterized protein</fullName>
    </submittedName>
</protein>
<name>A0A0F9LIC2_9ZZZZ</name>
<organism evidence="1">
    <name type="scientific">marine sediment metagenome</name>
    <dbReference type="NCBI Taxonomy" id="412755"/>
    <lineage>
        <taxon>unclassified sequences</taxon>
        <taxon>metagenomes</taxon>
        <taxon>ecological metagenomes</taxon>
    </lineage>
</organism>
<evidence type="ECO:0000313" key="1">
    <source>
        <dbReference type="EMBL" id="KKM94619.1"/>
    </source>
</evidence>
<proteinExistence type="predicted"/>
<dbReference type="EMBL" id="LAZR01006116">
    <property type="protein sequence ID" value="KKM94619.1"/>
    <property type="molecule type" value="Genomic_DNA"/>
</dbReference>